<proteinExistence type="predicted"/>
<dbReference type="Pfam" id="PF02687">
    <property type="entry name" value="FtsX"/>
    <property type="match status" value="1"/>
</dbReference>
<feature type="transmembrane region" description="Helical" evidence="6">
    <location>
        <begin position="217"/>
        <end position="237"/>
    </location>
</feature>
<keyword evidence="2" id="KW-1003">Cell membrane</keyword>
<feature type="transmembrane region" description="Helical" evidence="6">
    <location>
        <begin position="243"/>
        <end position="276"/>
    </location>
</feature>
<dbReference type="Proteomes" id="UP000050488">
    <property type="component" value="Unassembled WGS sequence"/>
</dbReference>
<evidence type="ECO:0000256" key="1">
    <source>
        <dbReference type="ARBA" id="ARBA00004651"/>
    </source>
</evidence>
<accession>A0A0Q0U4C5</accession>
<keyword evidence="5 6" id="KW-0472">Membrane</keyword>
<evidence type="ECO:0000259" key="7">
    <source>
        <dbReference type="Pfam" id="PF02687"/>
    </source>
</evidence>
<feature type="transmembrane region" description="Helical" evidence="6">
    <location>
        <begin position="391"/>
        <end position="419"/>
    </location>
</feature>
<feature type="transmembrane region" description="Helical" evidence="6">
    <location>
        <begin position="174"/>
        <end position="196"/>
    </location>
</feature>
<gene>
    <name evidence="8" type="ORF">Clow_01049</name>
</gene>
<evidence type="ECO:0000313" key="8">
    <source>
        <dbReference type="EMBL" id="KQB86841.1"/>
    </source>
</evidence>
<dbReference type="EMBL" id="LKEV01000002">
    <property type="protein sequence ID" value="KQB86841.1"/>
    <property type="molecule type" value="Genomic_DNA"/>
</dbReference>
<feature type="transmembrane region" description="Helical" evidence="6">
    <location>
        <begin position="77"/>
        <end position="102"/>
    </location>
</feature>
<evidence type="ECO:0000256" key="2">
    <source>
        <dbReference type="ARBA" id="ARBA00022475"/>
    </source>
</evidence>
<feature type="transmembrane region" description="Helical" evidence="6">
    <location>
        <begin position="336"/>
        <end position="362"/>
    </location>
</feature>
<dbReference type="GO" id="GO:0005886">
    <property type="term" value="C:plasma membrane"/>
    <property type="evidence" value="ECO:0007669"/>
    <property type="project" value="UniProtKB-SubCell"/>
</dbReference>
<dbReference type="PATRIC" id="fig|1544413.3.peg.1057"/>
<feature type="transmembrane region" description="Helical" evidence="6">
    <location>
        <begin position="431"/>
        <end position="452"/>
    </location>
</feature>
<evidence type="ECO:0000313" key="9">
    <source>
        <dbReference type="Proteomes" id="UP000050488"/>
    </source>
</evidence>
<evidence type="ECO:0000256" key="6">
    <source>
        <dbReference type="SAM" id="Phobius"/>
    </source>
</evidence>
<dbReference type="OrthoDB" id="5118998at2"/>
<reference evidence="8 9" key="1">
    <citation type="submission" date="2015-10" db="EMBL/GenBank/DDBJ databases">
        <title>Corynebacteirum lowii and Corynebacterium oculi species nova, derived from human clinical disease and and emended description of Corynebacterium mastiditis.</title>
        <authorList>
            <person name="Bernard K."/>
            <person name="Pacheco A.L."/>
            <person name="Mcdougall C."/>
            <person name="Burtx T."/>
            <person name="Weibe D."/>
            <person name="Tyler S."/>
            <person name="Olson A.B."/>
            <person name="Cnockaert M."/>
            <person name="Eguchi H."/>
            <person name="Kuwahara T."/>
            <person name="Nakayama-Imaohji H."/>
            <person name="Boudewijins M."/>
            <person name="Van Hoecke F."/>
            <person name="Bernier A.-M."/>
            <person name="Vandamme P."/>
        </authorList>
    </citation>
    <scope>NUCLEOTIDE SEQUENCE [LARGE SCALE GENOMIC DNA]</scope>
    <source>
        <strain evidence="8 9">NML 130206</strain>
    </source>
</reference>
<protein>
    <submittedName>
        <fullName evidence="8">FtsX-like permease family protein</fullName>
    </submittedName>
</protein>
<feature type="domain" description="ABC3 transporter permease C-terminal" evidence="7">
    <location>
        <begin position="88"/>
        <end position="198"/>
    </location>
</feature>
<evidence type="ECO:0000256" key="4">
    <source>
        <dbReference type="ARBA" id="ARBA00022989"/>
    </source>
</evidence>
<comment type="caution">
    <text evidence="8">The sequence shown here is derived from an EMBL/GenBank/DDBJ whole genome shotgun (WGS) entry which is preliminary data.</text>
</comment>
<dbReference type="STRING" id="1544413.Clow_01049"/>
<keyword evidence="3 6" id="KW-0812">Transmembrane</keyword>
<comment type="subcellular location">
    <subcellularLocation>
        <location evidence="1">Cell membrane</location>
        <topology evidence="1">Multi-pass membrane protein</topology>
    </subcellularLocation>
</comment>
<feature type="transmembrane region" description="Helical" evidence="6">
    <location>
        <begin position="136"/>
        <end position="154"/>
    </location>
</feature>
<dbReference type="AlphaFoldDB" id="A0A0Q0U4C5"/>
<organism evidence="8 9">
    <name type="scientific">Corynebacterium lowii</name>
    <dbReference type="NCBI Taxonomy" id="1544413"/>
    <lineage>
        <taxon>Bacteria</taxon>
        <taxon>Bacillati</taxon>
        <taxon>Actinomycetota</taxon>
        <taxon>Actinomycetes</taxon>
        <taxon>Mycobacteriales</taxon>
        <taxon>Corynebacteriaceae</taxon>
        <taxon>Corynebacterium</taxon>
    </lineage>
</organism>
<keyword evidence="9" id="KW-1185">Reference proteome</keyword>
<evidence type="ECO:0000256" key="3">
    <source>
        <dbReference type="ARBA" id="ARBA00022692"/>
    </source>
</evidence>
<sequence length="468" mass="51146">MNSAQLVFDLHKASTRARTGTGVVSLIAIFSLTVSATVAFLVAGGTWMFYQRSLHPEQASAFVQEQQATNEFYLITWFYLAVFACAFILPALFGLTAQAAVLGASGRERRLATLRLIGLSSRQVTRMTIVETGFQALVGITLGLGLSFLLAPFFTRLSFQERAIALNEILLPWWGYLLVAAILFLLALGAAFVGMQRVRVSPLGVARREMPAALKRWRFYLFIAIFVATVVALRLINISSSDVASIIGVISFLLIVFMAINLVSPYILQVCAYLFAYLPGNAHLVACRRISSNARLAWKRSSAIAFFGFLIGYVMVSPLASDGLTELYKEEQEVGIFFSDVSVGILLTLGFGFTITTVSVFLGQASEVFASADLTRSLQLMGVRRRFFSSVALIEIMLPIVIVSLFGFLCGAPVGLVMLTVQAEVNIPARLGFALSLLGAGWLVTFLAVLAVEPLRSRVLATWRRKND</sequence>
<keyword evidence="4 6" id="KW-1133">Transmembrane helix</keyword>
<feature type="transmembrane region" description="Helical" evidence="6">
    <location>
        <begin position="297"/>
        <end position="316"/>
    </location>
</feature>
<evidence type="ECO:0000256" key="5">
    <source>
        <dbReference type="ARBA" id="ARBA00023136"/>
    </source>
</evidence>
<feature type="transmembrane region" description="Helical" evidence="6">
    <location>
        <begin position="21"/>
        <end position="50"/>
    </location>
</feature>
<dbReference type="RefSeq" id="WP_055177216.1">
    <property type="nucleotide sequence ID" value="NZ_JAUSQY010000001.1"/>
</dbReference>
<name>A0A0Q0U4C5_9CORY</name>
<dbReference type="InterPro" id="IPR003838">
    <property type="entry name" value="ABC3_permease_C"/>
</dbReference>